<dbReference type="KEGG" id="adg:Adeg_1899"/>
<dbReference type="InterPro" id="IPR036411">
    <property type="entry name" value="TorD-like_sf"/>
</dbReference>
<dbReference type="Gene3D" id="1.10.3480.10">
    <property type="entry name" value="TorD-like"/>
    <property type="match status" value="1"/>
</dbReference>
<dbReference type="EMBL" id="CP001785">
    <property type="protein sequence ID" value="ACX52979.1"/>
    <property type="molecule type" value="Genomic_DNA"/>
</dbReference>
<protein>
    <recommendedName>
        <fullName evidence="3">Cytoplasmic chaperone TorD family protein</fullName>
    </recommendedName>
</protein>
<gene>
    <name evidence="1" type="ordered locus">Adeg_1899</name>
</gene>
<evidence type="ECO:0008006" key="3">
    <source>
        <dbReference type="Google" id="ProtNLM"/>
    </source>
</evidence>
<dbReference type="InterPro" id="IPR020945">
    <property type="entry name" value="DMSO/NO3_reduct_chaperone"/>
</dbReference>
<dbReference type="OrthoDB" id="9795302at2"/>
<proteinExistence type="predicted"/>
<dbReference type="Proteomes" id="UP000002620">
    <property type="component" value="Chromosome"/>
</dbReference>
<evidence type="ECO:0000313" key="2">
    <source>
        <dbReference type="Proteomes" id="UP000002620"/>
    </source>
</evidence>
<dbReference type="STRING" id="429009.Adeg_1899"/>
<dbReference type="eggNOG" id="COG2180">
    <property type="taxonomic scope" value="Bacteria"/>
</dbReference>
<keyword evidence="2" id="KW-1185">Reference proteome</keyword>
<evidence type="ECO:0000313" key="1">
    <source>
        <dbReference type="EMBL" id="ACX52979.1"/>
    </source>
</evidence>
<accession>C9R9K0</accession>
<dbReference type="AlphaFoldDB" id="C9R9K0"/>
<dbReference type="Pfam" id="PF02613">
    <property type="entry name" value="Nitrate_red_del"/>
    <property type="match status" value="1"/>
</dbReference>
<name>C9R9K0_AMMDK</name>
<dbReference type="SUPFAM" id="SSF89155">
    <property type="entry name" value="TorD-like"/>
    <property type="match status" value="1"/>
</dbReference>
<reference evidence="1 2" key="1">
    <citation type="submission" date="2009-10" db="EMBL/GenBank/DDBJ databases">
        <title>Complete sequence of chromosome of Ammonifex degensii KC4.</title>
        <authorList>
            <consortium name="US DOE Joint Genome Institute"/>
            <person name="Kerfeld C."/>
            <person name="Goodner B."/>
            <person name="Huber H."/>
            <person name="Stetter K."/>
            <person name="Lucas S."/>
            <person name="Copeland A."/>
            <person name="Lapidus A."/>
            <person name="Glavina del Rio T."/>
            <person name="Dalin E."/>
            <person name="Tice H."/>
            <person name="Bruce D."/>
            <person name="Goodwin L."/>
            <person name="Pitluck S."/>
            <person name="Saunders E."/>
            <person name="Brettin T."/>
            <person name="Detter J.C."/>
            <person name="Han C."/>
            <person name="Larimer F."/>
            <person name="Land M."/>
            <person name="Hauser L."/>
            <person name="Kyrpides N."/>
            <person name="Ovchinnikova G."/>
            <person name="Richardson P."/>
        </authorList>
    </citation>
    <scope>NUCLEOTIDE SEQUENCE [LARGE SCALE GENOMIC DNA]</scope>
    <source>
        <strain evidence="2">DSM 10501 / KC4</strain>
    </source>
</reference>
<organism evidence="1 2">
    <name type="scientific">Ammonifex degensii (strain DSM 10501 / KC4)</name>
    <dbReference type="NCBI Taxonomy" id="429009"/>
    <lineage>
        <taxon>Bacteria</taxon>
        <taxon>Bacillati</taxon>
        <taxon>Bacillota</taxon>
        <taxon>Clostridia</taxon>
        <taxon>Thermoanaerobacterales</taxon>
        <taxon>Thermoanaerobacteraceae</taxon>
        <taxon>Ammonifex</taxon>
    </lineage>
</organism>
<dbReference type="HOGENOM" id="CLU_1232968_0_0_9"/>
<sequence>MGLKEQKRVLHLSMAFKLAALGFSYPTPVLQELVRTRALLEIFTMAIQDRDPAVAEMAREWATATRIWERPLDEIQALYTAIFDVGYPEPPCPPYAGIYLPGGLAFPGPRPQLLAELMDRYRRWGLDLTHELPDHIGVELEFMHFLLTRWLEGLDRDDRTLVCDVRQEGDWFVAHLQEWLPAFRARLARGQDTAFWVFLVDMVQLLITRKLL</sequence>